<protein>
    <submittedName>
        <fullName evidence="1">Uncharacterized protein</fullName>
    </submittedName>
</protein>
<keyword evidence="2" id="KW-1185">Reference proteome</keyword>
<dbReference type="Proteomes" id="UP000248423">
    <property type="component" value="Unassembled WGS sequence"/>
</dbReference>
<sequence length="70" mass="7595">MSWTGGDRQMVLMAYASLLCVLNLSGGRWVGLSLACSVVRRTYLTASFLSRVISGSRLNLIKAEECPPST</sequence>
<accession>A0A319DWK7</accession>
<proteinExistence type="predicted"/>
<evidence type="ECO:0000313" key="2">
    <source>
        <dbReference type="Proteomes" id="UP000248423"/>
    </source>
</evidence>
<dbReference type="AlphaFoldDB" id="A0A319DWK7"/>
<name>A0A319DWK7_ASPSB</name>
<reference evidence="1 2" key="1">
    <citation type="submission" date="2018-02" db="EMBL/GenBank/DDBJ databases">
        <title>The genomes of Aspergillus section Nigri reveals drivers in fungal speciation.</title>
        <authorList>
            <consortium name="DOE Joint Genome Institute"/>
            <person name="Vesth T.C."/>
            <person name="Nybo J."/>
            <person name="Theobald S."/>
            <person name="Brandl J."/>
            <person name="Frisvad J.C."/>
            <person name="Nielsen K.F."/>
            <person name="Lyhne E.K."/>
            <person name="Kogle M.E."/>
            <person name="Kuo A."/>
            <person name="Riley R."/>
            <person name="Clum A."/>
            <person name="Nolan M."/>
            <person name="Lipzen A."/>
            <person name="Salamov A."/>
            <person name="Henrissat B."/>
            <person name="Wiebenga A."/>
            <person name="De vries R.P."/>
            <person name="Grigoriev I.V."/>
            <person name="Mortensen U.H."/>
            <person name="Andersen M.R."/>
            <person name="Baker S.E."/>
        </authorList>
    </citation>
    <scope>NUCLEOTIDE SEQUENCE [LARGE SCALE GENOMIC DNA]</scope>
    <source>
        <strain evidence="1 2">CBS 121057</strain>
    </source>
</reference>
<organism evidence="1 2">
    <name type="scientific">Aspergillus sclerotiicarbonarius (strain CBS 121057 / IBT 28362)</name>
    <dbReference type="NCBI Taxonomy" id="1448318"/>
    <lineage>
        <taxon>Eukaryota</taxon>
        <taxon>Fungi</taxon>
        <taxon>Dikarya</taxon>
        <taxon>Ascomycota</taxon>
        <taxon>Pezizomycotina</taxon>
        <taxon>Eurotiomycetes</taxon>
        <taxon>Eurotiomycetidae</taxon>
        <taxon>Eurotiales</taxon>
        <taxon>Aspergillaceae</taxon>
        <taxon>Aspergillus</taxon>
        <taxon>Aspergillus subgen. Circumdati</taxon>
    </lineage>
</organism>
<gene>
    <name evidence="1" type="ORF">BO78DRAFT_400747</name>
</gene>
<dbReference type="VEuPathDB" id="FungiDB:BO78DRAFT_400747"/>
<dbReference type="EMBL" id="KZ826400">
    <property type="protein sequence ID" value="PYI02126.1"/>
    <property type="molecule type" value="Genomic_DNA"/>
</dbReference>
<evidence type="ECO:0000313" key="1">
    <source>
        <dbReference type="EMBL" id="PYI02126.1"/>
    </source>
</evidence>